<dbReference type="Proteomes" id="UP000030512">
    <property type="component" value="Chromosome"/>
</dbReference>
<keyword evidence="2" id="KW-1185">Reference proteome</keyword>
<sequence>MSLKKLKAKSNSLGAIMNAGLRSLLPRRLGTQLNKMAGISWHDLGFAVLAKGAGQRRLQNDFVDSHNKALCFFIQPLWQVLRITKRGFPDELGLVLKVSAAGTHHHMHSNRQAFA</sequence>
<proteinExistence type="predicted"/>
<name>A0A140E555_9GAMM</name>
<organism evidence="1 2">
    <name type="scientific">Methylomonas denitrificans</name>
    <dbReference type="NCBI Taxonomy" id="1538553"/>
    <lineage>
        <taxon>Bacteria</taxon>
        <taxon>Pseudomonadati</taxon>
        <taxon>Pseudomonadota</taxon>
        <taxon>Gammaproteobacteria</taxon>
        <taxon>Methylococcales</taxon>
        <taxon>Methylococcaceae</taxon>
        <taxon>Methylomonas</taxon>
    </lineage>
</organism>
<gene>
    <name evidence="1" type="ORF">JT25_003325</name>
</gene>
<dbReference type="KEGG" id="mdn:JT25_003325"/>
<evidence type="ECO:0000313" key="1">
    <source>
        <dbReference type="EMBL" id="AMK75529.1"/>
    </source>
</evidence>
<evidence type="ECO:0000313" key="2">
    <source>
        <dbReference type="Proteomes" id="UP000030512"/>
    </source>
</evidence>
<dbReference type="AlphaFoldDB" id="A0A140E555"/>
<dbReference type="STRING" id="1538553.JT25_003325"/>
<dbReference type="EMBL" id="CP014476">
    <property type="protein sequence ID" value="AMK75529.1"/>
    <property type="molecule type" value="Genomic_DNA"/>
</dbReference>
<protein>
    <submittedName>
        <fullName evidence="1">Uncharacterized protein</fullName>
    </submittedName>
</protein>
<accession>A0A140E555</accession>
<reference evidence="1 2" key="1">
    <citation type="journal article" date="2015" name="Environ. Microbiol.">
        <title>Methane oxidation coupled to nitrate reduction under hypoxia by the Gammaproteobacterium Methylomonas denitrificans, sp. nov. type strain FJG1.</title>
        <authorList>
            <person name="Kits K.D."/>
            <person name="Klotz M.G."/>
            <person name="Stein L.Y."/>
        </authorList>
    </citation>
    <scope>NUCLEOTIDE SEQUENCE [LARGE SCALE GENOMIC DNA]</scope>
    <source>
        <strain evidence="1 2">FJG1</strain>
    </source>
</reference>